<dbReference type="EMBL" id="CM047749">
    <property type="protein sequence ID" value="KAJ0010571.1"/>
    <property type="molecule type" value="Genomic_DNA"/>
</dbReference>
<evidence type="ECO:0000313" key="1">
    <source>
        <dbReference type="EMBL" id="KAJ0010571.1"/>
    </source>
</evidence>
<dbReference type="Proteomes" id="UP001163603">
    <property type="component" value="Chromosome 14"/>
</dbReference>
<sequence length="354" mass="37798">MAHMGTSVALLLLMIFLSASISTAQNFKCNSTAKCRALVGYPSPNTTSIGNIQTLFNIKNLRTILAANDLPASTQKNYTIQAQQVVKIPIPCVCSNNTGVSNKMPVYNIKKDDGLWHIAVEVFRGLVTQDRLQAANNISNANVIIEGQNLTIPLPCSCDSVNNQKVVHYAHVVAKGSTLESIAQQFGTDKDTLVQLNGINDSQLLADSAIDVPLQACSSSIRPESLDSSLVVANGTSVFTANNCVKCKCDAANKFTLQCEPTNLKLPNNVTCPSMACDDSDSLTLGNTTTSGCSQTTCAYAGYASNQTIFTTLNTTSTCPAPAPNSNNASTIVLNSNFFIISIHLVLLYLYLCH</sequence>
<organism evidence="1 2">
    <name type="scientific">Pistacia integerrima</name>
    <dbReference type="NCBI Taxonomy" id="434235"/>
    <lineage>
        <taxon>Eukaryota</taxon>
        <taxon>Viridiplantae</taxon>
        <taxon>Streptophyta</taxon>
        <taxon>Embryophyta</taxon>
        <taxon>Tracheophyta</taxon>
        <taxon>Spermatophyta</taxon>
        <taxon>Magnoliopsida</taxon>
        <taxon>eudicotyledons</taxon>
        <taxon>Gunneridae</taxon>
        <taxon>Pentapetalae</taxon>
        <taxon>rosids</taxon>
        <taxon>malvids</taxon>
        <taxon>Sapindales</taxon>
        <taxon>Anacardiaceae</taxon>
        <taxon>Pistacia</taxon>
    </lineage>
</organism>
<keyword evidence="2" id="KW-1185">Reference proteome</keyword>
<gene>
    <name evidence="1" type="ORF">Pint_34130</name>
</gene>
<evidence type="ECO:0000313" key="2">
    <source>
        <dbReference type="Proteomes" id="UP001163603"/>
    </source>
</evidence>
<comment type="caution">
    <text evidence="1">The sequence shown here is derived from an EMBL/GenBank/DDBJ whole genome shotgun (WGS) entry which is preliminary data.</text>
</comment>
<name>A0ACC0X7F9_9ROSI</name>
<reference evidence="2" key="1">
    <citation type="journal article" date="2023" name="G3 (Bethesda)">
        <title>Genome assembly and association tests identify interacting loci associated with vigor, precocity, and sex in interspecific pistachio rootstocks.</title>
        <authorList>
            <person name="Palmer W."/>
            <person name="Jacygrad E."/>
            <person name="Sagayaradj S."/>
            <person name="Cavanaugh K."/>
            <person name="Han R."/>
            <person name="Bertier L."/>
            <person name="Beede B."/>
            <person name="Kafkas S."/>
            <person name="Golino D."/>
            <person name="Preece J."/>
            <person name="Michelmore R."/>
        </authorList>
    </citation>
    <scope>NUCLEOTIDE SEQUENCE [LARGE SCALE GENOMIC DNA]</scope>
</reference>
<proteinExistence type="predicted"/>
<accession>A0ACC0X7F9</accession>
<protein>
    <submittedName>
        <fullName evidence="1">Uncharacterized protein</fullName>
    </submittedName>
</protein>